<reference evidence="1 2" key="1">
    <citation type="submission" date="2019-03" db="EMBL/GenBank/DDBJ databases">
        <title>Genomic Encyclopedia of Type Strains, Phase IV (KMG-IV): sequencing the most valuable type-strain genomes for metagenomic binning, comparative biology and taxonomic classification.</title>
        <authorList>
            <person name="Goeker M."/>
        </authorList>
    </citation>
    <scope>NUCLEOTIDE SEQUENCE [LARGE SCALE GENOMIC DNA]</scope>
    <source>
        <strain evidence="1 2">DSM 15534</strain>
    </source>
</reference>
<dbReference type="AlphaFoldDB" id="A0A4R1G1D6"/>
<sequence length="151" mass="16371">MAERISGMSFDFYVFGAPVHAESVSLSITDNSTVAQTRGIPDGWVSGDVTAEGEIELDAKNFQKLTLAAATAGSYRDIPEVDFVFFAQRGGVRDKVESFGNKLVLSDILNIDPKGGAKSTKKIKFFVTSPDFVRINGIPYLSNDDTRDLIG</sequence>
<accession>A0A4R1G1D6</accession>
<dbReference type="EMBL" id="SMFT01000002">
    <property type="protein sequence ID" value="TCJ98828.1"/>
    <property type="molecule type" value="Genomic_DNA"/>
</dbReference>
<dbReference type="OrthoDB" id="6104125at2"/>
<proteinExistence type="predicted"/>
<keyword evidence="2" id="KW-1185">Reference proteome</keyword>
<evidence type="ECO:0000313" key="1">
    <source>
        <dbReference type="EMBL" id="TCJ98828.1"/>
    </source>
</evidence>
<gene>
    <name evidence="1" type="ORF">EV694_1255</name>
</gene>
<protein>
    <submittedName>
        <fullName evidence="1">Uncharacterized protein DUF2597</fullName>
    </submittedName>
</protein>
<dbReference type="Pfam" id="PF10772">
    <property type="entry name" value="Phage_HP1_Orf24"/>
    <property type="match status" value="1"/>
</dbReference>
<evidence type="ECO:0000313" key="2">
    <source>
        <dbReference type="Proteomes" id="UP000294702"/>
    </source>
</evidence>
<name>A0A4R1G1D6_9PAST</name>
<dbReference type="Proteomes" id="UP000294702">
    <property type="component" value="Unassembled WGS sequence"/>
</dbReference>
<organism evidence="1 2">
    <name type="scientific">Volucribacter psittacicida</name>
    <dbReference type="NCBI Taxonomy" id="203482"/>
    <lineage>
        <taxon>Bacteria</taxon>
        <taxon>Pseudomonadati</taxon>
        <taxon>Pseudomonadota</taxon>
        <taxon>Gammaproteobacteria</taxon>
        <taxon>Pasteurellales</taxon>
        <taxon>Pasteurellaceae</taxon>
        <taxon>Volucribacter</taxon>
    </lineage>
</organism>
<comment type="caution">
    <text evidence="1">The sequence shown here is derived from an EMBL/GenBank/DDBJ whole genome shotgun (WGS) entry which is preliminary data.</text>
</comment>
<dbReference type="InterPro" id="IPR019708">
    <property type="entry name" value="Phage_HP1_Orf24"/>
</dbReference>
<dbReference type="RefSeq" id="WP_132690560.1">
    <property type="nucleotide sequence ID" value="NZ_SMFT01000002.1"/>
</dbReference>